<feature type="transmembrane region" description="Helical" evidence="7">
    <location>
        <begin position="156"/>
        <end position="174"/>
    </location>
</feature>
<evidence type="ECO:0000256" key="1">
    <source>
        <dbReference type="ARBA" id="ARBA00004651"/>
    </source>
</evidence>
<evidence type="ECO:0000313" key="9">
    <source>
        <dbReference type="EMBL" id="BCJ37413.1"/>
    </source>
</evidence>
<feature type="transmembrane region" description="Helical" evidence="7">
    <location>
        <begin position="413"/>
        <end position="435"/>
    </location>
</feature>
<dbReference type="Pfam" id="PF07690">
    <property type="entry name" value="MFS_1"/>
    <property type="match status" value="1"/>
</dbReference>
<keyword evidence="2" id="KW-0813">Transport</keyword>
<gene>
    <name evidence="9" type="primary">mmr_4</name>
    <name evidence="9" type="ORF">Athai_49160</name>
</gene>
<evidence type="ECO:0000256" key="6">
    <source>
        <dbReference type="ARBA" id="ARBA00023136"/>
    </source>
</evidence>
<dbReference type="InterPro" id="IPR020846">
    <property type="entry name" value="MFS_dom"/>
</dbReference>
<dbReference type="Proteomes" id="UP000611640">
    <property type="component" value="Chromosome"/>
</dbReference>
<keyword evidence="3" id="KW-1003">Cell membrane</keyword>
<feature type="transmembrane region" description="Helical" evidence="7">
    <location>
        <begin position="291"/>
        <end position="312"/>
    </location>
</feature>
<keyword evidence="5 7" id="KW-1133">Transmembrane helix</keyword>
<keyword evidence="10" id="KW-1185">Reference proteome</keyword>
<feature type="transmembrane region" description="Helical" evidence="7">
    <location>
        <begin position="96"/>
        <end position="115"/>
    </location>
</feature>
<feature type="transmembrane region" description="Helical" evidence="7">
    <location>
        <begin position="44"/>
        <end position="62"/>
    </location>
</feature>
<dbReference type="CDD" id="cd17321">
    <property type="entry name" value="MFS_MMR_MDR_like"/>
    <property type="match status" value="1"/>
</dbReference>
<dbReference type="GO" id="GO:0022857">
    <property type="term" value="F:transmembrane transporter activity"/>
    <property type="evidence" value="ECO:0007669"/>
    <property type="project" value="InterPro"/>
</dbReference>
<feature type="transmembrane region" description="Helical" evidence="7">
    <location>
        <begin position="262"/>
        <end position="279"/>
    </location>
</feature>
<dbReference type="EMBL" id="AP023355">
    <property type="protein sequence ID" value="BCJ37413.1"/>
    <property type="molecule type" value="Genomic_DNA"/>
</dbReference>
<feature type="transmembrane region" description="Helical" evidence="7">
    <location>
        <begin position="69"/>
        <end position="90"/>
    </location>
</feature>
<feature type="transmembrane region" description="Helical" evidence="7">
    <location>
        <begin position="127"/>
        <end position="150"/>
    </location>
</feature>
<evidence type="ECO:0000256" key="5">
    <source>
        <dbReference type="ARBA" id="ARBA00022989"/>
    </source>
</evidence>
<evidence type="ECO:0000256" key="4">
    <source>
        <dbReference type="ARBA" id="ARBA00022692"/>
    </source>
</evidence>
<evidence type="ECO:0000256" key="2">
    <source>
        <dbReference type="ARBA" id="ARBA00022448"/>
    </source>
</evidence>
<dbReference type="PANTHER" id="PTHR42718">
    <property type="entry name" value="MAJOR FACILITATOR SUPERFAMILY MULTIDRUG TRANSPORTER MFSC"/>
    <property type="match status" value="1"/>
</dbReference>
<dbReference type="GO" id="GO:0005886">
    <property type="term" value="C:plasma membrane"/>
    <property type="evidence" value="ECO:0007669"/>
    <property type="project" value="UniProtKB-SubCell"/>
</dbReference>
<feature type="transmembrane region" description="Helical" evidence="7">
    <location>
        <begin position="212"/>
        <end position="233"/>
    </location>
</feature>
<dbReference type="Gene3D" id="1.20.1250.20">
    <property type="entry name" value="MFS general substrate transporter like domains"/>
    <property type="match status" value="1"/>
</dbReference>
<feature type="domain" description="Major facilitator superfamily (MFS) profile" evidence="8">
    <location>
        <begin position="1"/>
        <end position="440"/>
    </location>
</feature>
<organism evidence="9 10">
    <name type="scientific">Actinocatenispora thailandica</name>
    <dbReference type="NCBI Taxonomy" id="227318"/>
    <lineage>
        <taxon>Bacteria</taxon>
        <taxon>Bacillati</taxon>
        <taxon>Actinomycetota</taxon>
        <taxon>Actinomycetes</taxon>
        <taxon>Micromonosporales</taxon>
        <taxon>Micromonosporaceae</taxon>
        <taxon>Actinocatenispora</taxon>
    </lineage>
</organism>
<feature type="transmembrane region" description="Helical" evidence="7">
    <location>
        <begin position="344"/>
        <end position="362"/>
    </location>
</feature>
<feature type="transmembrane region" description="Helical" evidence="7">
    <location>
        <begin position="319"/>
        <end position="338"/>
    </location>
</feature>
<dbReference type="PANTHER" id="PTHR42718:SF46">
    <property type="entry name" value="BLR6921 PROTEIN"/>
    <property type="match status" value="1"/>
</dbReference>
<keyword evidence="4 7" id="KW-0812">Transmembrane</keyword>
<reference evidence="9 10" key="1">
    <citation type="submission" date="2020-08" db="EMBL/GenBank/DDBJ databases">
        <title>Whole genome shotgun sequence of Actinocatenispora thailandica NBRC 105041.</title>
        <authorList>
            <person name="Komaki H."/>
            <person name="Tamura T."/>
        </authorList>
    </citation>
    <scope>NUCLEOTIDE SEQUENCE [LARGE SCALE GENOMIC DNA]</scope>
    <source>
        <strain evidence="9 10">NBRC 105041</strain>
    </source>
</reference>
<dbReference type="PROSITE" id="PS50850">
    <property type="entry name" value="MFS"/>
    <property type="match status" value="1"/>
</dbReference>
<evidence type="ECO:0000259" key="8">
    <source>
        <dbReference type="PROSITE" id="PS50850"/>
    </source>
</evidence>
<comment type="subcellular location">
    <subcellularLocation>
        <location evidence="1">Cell membrane</location>
        <topology evidence="1">Multi-pass membrane protein</topology>
    </subcellularLocation>
</comment>
<accession>A0A7R7HYS0</accession>
<protein>
    <submittedName>
        <fullName evidence="9">MFS transporter</fullName>
    </submittedName>
</protein>
<sequence length="448" mass="45344">MVLLALIAAFMVFVDGTIVTIALPELATQLDASRRELEWSVNAYTLSFAATMLAAGAVTDVLGAKRTFVAGLLVFGTSSAICTAAGSMVALDLARLAQGAGAALLLPSALVLATASAPDERARHRLIGAWTAAGGVGMAAGPLLGGVLVATAGWRAVFAVNVVIAVPAVAWSLRSMPAVPRRDRRFDTAGMIAATALIGGLVFACIEAPARGWSSPTVLAAMVLALAGLAGFVRAERTVRTPLLPPGVYTDRRFTASTGQGALFNFTFYGLLFAMSLLLQQGRGLDPLRSGLLFLPLTGLISLGSLCAAPLAQRLGRRGVLYLGQAGLTGALLAVAWASTAAGLWPLVAALLPAGFFAGMLVPTMTAQSIAAVPPDLHGAAAAAFNTSRQLGAALGVATFGPLLGSRHDLTGGFVTCVSVGAAATAVALLLTILARPATVPAPVGSGR</sequence>
<dbReference type="InterPro" id="IPR011701">
    <property type="entry name" value="MFS"/>
</dbReference>
<dbReference type="Gene3D" id="1.20.1720.10">
    <property type="entry name" value="Multidrug resistance protein D"/>
    <property type="match status" value="1"/>
</dbReference>
<dbReference type="InterPro" id="IPR036259">
    <property type="entry name" value="MFS_trans_sf"/>
</dbReference>
<dbReference type="SUPFAM" id="SSF103473">
    <property type="entry name" value="MFS general substrate transporter"/>
    <property type="match status" value="1"/>
</dbReference>
<keyword evidence="6 7" id="KW-0472">Membrane</keyword>
<proteinExistence type="predicted"/>
<feature type="transmembrane region" description="Helical" evidence="7">
    <location>
        <begin position="186"/>
        <end position="206"/>
    </location>
</feature>
<evidence type="ECO:0000256" key="3">
    <source>
        <dbReference type="ARBA" id="ARBA00022475"/>
    </source>
</evidence>
<evidence type="ECO:0000313" key="10">
    <source>
        <dbReference type="Proteomes" id="UP000611640"/>
    </source>
</evidence>
<evidence type="ECO:0000256" key="7">
    <source>
        <dbReference type="SAM" id="Phobius"/>
    </source>
</evidence>
<name>A0A7R7HYS0_9ACTN</name>
<dbReference type="KEGG" id="atl:Athai_49160"/>
<dbReference type="AlphaFoldDB" id="A0A7R7HYS0"/>